<gene>
    <name evidence="10" type="ORF">BN938_0149</name>
</gene>
<reference evidence="10 11" key="1">
    <citation type="journal article" date="2015" name="Genome Announc.">
        <title>Complete Genome Sequence of the Novel Leech Symbiont Mucinivorans hirudinis M3T.</title>
        <authorList>
            <person name="Nelson M.C."/>
            <person name="Bomar L."/>
            <person name="Graf J."/>
        </authorList>
    </citation>
    <scope>NUCLEOTIDE SEQUENCE [LARGE SCALE GENOMIC DNA]</scope>
    <source>
        <strain evidence="11">M3</strain>
    </source>
</reference>
<dbReference type="GO" id="GO:0019556">
    <property type="term" value="P:L-histidine catabolic process to glutamate and formamide"/>
    <property type="evidence" value="ECO:0007669"/>
    <property type="project" value="UniProtKB-UniRule"/>
</dbReference>
<feature type="domain" description="Amidohydrolase-related" evidence="9">
    <location>
        <begin position="235"/>
        <end position="382"/>
    </location>
</feature>
<dbReference type="InterPro" id="IPR006680">
    <property type="entry name" value="Amidohydro-rel"/>
</dbReference>
<dbReference type="Proteomes" id="UP000027616">
    <property type="component" value="Chromosome I"/>
</dbReference>
<dbReference type="EMBL" id="HG934468">
    <property type="protein sequence ID" value="CDN30255.1"/>
    <property type="molecule type" value="Genomic_DNA"/>
</dbReference>
<evidence type="ECO:0000256" key="1">
    <source>
        <dbReference type="ARBA" id="ARBA00005023"/>
    </source>
</evidence>
<dbReference type="EC" id="3.5.2.7" evidence="2 8"/>
<dbReference type="PATRIC" id="fig|1433126.3.peg.148"/>
<dbReference type="Pfam" id="PF01979">
    <property type="entry name" value="Amidohydro_1"/>
    <property type="match status" value="1"/>
</dbReference>
<dbReference type="InterPro" id="IPR011059">
    <property type="entry name" value="Metal-dep_hydrolase_composite"/>
</dbReference>
<evidence type="ECO:0000256" key="5">
    <source>
        <dbReference type="ARBA" id="ARBA00022808"/>
    </source>
</evidence>
<keyword evidence="6" id="KW-0862">Zinc</keyword>
<dbReference type="STRING" id="1433126.BN938_0149"/>
<evidence type="ECO:0000313" key="11">
    <source>
        <dbReference type="Proteomes" id="UP000027616"/>
    </source>
</evidence>
<evidence type="ECO:0000256" key="8">
    <source>
        <dbReference type="NCBIfam" id="TIGR01224"/>
    </source>
</evidence>
<evidence type="ECO:0000256" key="2">
    <source>
        <dbReference type="ARBA" id="ARBA00012864"/>
    </source>
</evidence>
<name>A0A060R5X0_9BACT</name>
<dbReference type="SUPFAM" id="SSF51338">
    <property type="entry name" value="Composite domain of metallo-dependent hydrolases"/>
    <property type="match status" value="1"/>
</dbReference>
<proteinExistence type="predicted"/>
<evidence type="ECO:0000259" key="9">
    <source>
        <dbReference type="Pfam" id="PF01979"/>
    </source>
</evidence>
<dbReference type="KEGG" id="rbc:BN938_0149"/>
<dbReference type="Gene3D" id="2.30.40.10">
    <property type="entry name" value="Urease, subunit C, domain 1"/>
    <property type="match status" value="1"/>
</dbReference>
<dbReference type="InterPro" id="IPR032466">
    <property type="entry name" value="Metal_Hydrolase"/>
</dbReference>
<dbReference type="NCBIfam" id="TIGR01224">
    <property type="entry name" value="hutI"/>
    <property type="match status" value="1"/>
</dbReference>
<protein>
    <recommendedName>
        <fullName evidence="2 8">Imidazolonepropionase</fullName>
        <ecNumber evidence="2 8">3.5.2.7</ecNumber>
    </recommendedName>
</protein>
<dbReference type="eggNOG" id="COG1228">
    <property type="taxonomic scope" value="Bacteria"/>
</dbReference>
<keyword evidence="4 10" id="KW-0378">Hydrolase</keyword>
<comment type="pathway">
    <text evidence="1">Amino-acid degradation.</text>
</comment>
<keyword evidence="7" id="KW-0408">Iron</keyword>
<dbReference type="PANTHER" id="PTHR42752:SF1">
    <property type="entry name" value="IMIDAZOLONEPROPIONASE-RELATED"/>
    <property type="match status" value="1"/>
</dbReference>
<dbReference type="GO" id="GO:0005737">
    <property type="term" value="C:cytoplasm"/>
    <property type="evidence" value="ECO:0007669"/>
    <property type="project" value="UniProtKB-UniRule"/>
</dbReference>
<dbReference type="HOGENOM" id="CLU_041647_0_1_10"/>
<dbReference type="GO" id="GO:0050480">
    <property type="term" value="F:imidazolonepropionase activity"/>
    <property type="evidence" value="ECO:0007669"/>
    <property type="project" value="UniProtKB-UniRule"/>
</dbReference>
<evidence type="ECO:0000256" key="7">
    <source>
        <dbReference type="ARBA" id="ARBA00023004"/>
    </source>
</evidence>
<keyword evidence="5" id="KW-0369">Histidine metabolism</keyword>
<evidence type="ECO:0000256" key="6">
    <source>
        <dbReference type="ARBA" id="ARBA00022833"/>
    </source>
</evidence>
<organism evidence="10 11">
    <name type="scientific">Mucinivorans hirudinis</name>
    <dbReference type="NCBI Taxonomy" id="1433126"/>
    <lineage>
        <taxon>Bacteria</taxon>
        <taxon>Pseudomonadati</taxon>
        <taxon>Bacteroidota</taxon>
        <taxon>Bacteroidia</taxon>
        <taxon>Bacteroidales</taxon>
        <taxon>Rikenellaceae</taxon>
        <taxon>Mucinivorans</taxon>
    </lineage>
</organism>
<dbReference type="GO" id="GO:0046872">
    <property type="term" value="F:metal ion binding"/>
    <property type="evidence" value="ECO:0007669"/>
    <property type="project" value="UniProtKB-KW"/>
</dbReference>
<keyword evidence="3" id="KW-0479">Metal-binding</keyword>
<accession>A0A060R5X0</accession>
<dbReference type="PANTHER" id="PTHR42752">
    <property type="entry name" value="IMIDAZOLONEPROPIONASE"/>
    <property type="match status" value="1"/>
</dbReference>
<keyword evidence="11" id="KW-1185">Reference proteome</keyword>
<sequence length="403" mass="43671">MIITNIKGIVGCWQADCERVAGAEMAQIPIVENGYLIVEEGVVHDFGSMDNFPFEREDFDATGRYLLPAFCDSHTHLIYAAPRASEWVDRIKGLSYEDIARRGGGILNSVDALRAKSEEELYADALCRVAEIRQTGTGAVEIKSGYGLDLENELKMLRVAARLRESTDLTIRTTLLAAHAVPREYQGNREGYVDYIIRDIIPSVAAQGIADYVDVFCDEGFFTVADTERILDKALQYGIRGKIHSNELAAIGGVELACTKGCLSADHLERMNQAAFEAFARSPQTMPTALPAASFFLGIPYTPIRGMIDRGLAVALASDFNPGSAPSGNMQFVGTLACTQASMLPTEALTASTLNSAAAMGLSHSHGAIRRGAPAALLITKIMPCLDYLYYNFGSNNIAHTLL</sequence>
<evidence type="ECO:0000256" key="4">
    <source>
        <dbReference type="ARBA" id="ARBA00022801"/>
    </source>
</evidence>
<dbReference type="Gene3D" id="3.20.20.140">
    <property type="entry name" value="Metal-dependent hydrolases"/>
    <property type="match status" value="1"/>
</dbReference>
<evidence type="ECO:0000256" key="3">
    <source>
        <dbReference type="ARBA" id="ARBA00022723"/>
    </source>
</evidence>
<dbReference type="SUPFAM" id="SSF51556">
    <property type="entry name" value="Metallo-dependent hydrolases"/>
    <property type="match status" value="1"/>
</dbReference>
<evidence type="ECO:0000313" key="10">
    <source>
        <dbReference type="EMBL" id="CDN30255.1"/>
    </source>
</evidence>
<dbReference type="AlphaFoldDB" id="A0A060R5X0"/>
<dbReference type="InterPro" id="IPR005920">
    <property type="entry name" value="HutI"/>
</dbReference>
<dbReference type="OrthoDB" id="9776455at2"/>